<evidence type="ECO:0000313" key="2">
    <source>
        <dbReference type="Proteomes" id="UP001165064"/>
    </source>
</evidence>
<keyword evidence="2" id="KW-1185">Reference proteome</keyword>
<reference evidence="1" key="1">
    <citation type="submission" date="2023-04" db="EMBL/GenBank/DDBJ databases">
        <title>Ambrosiozyma monospora NBRC 10751.</title>
        <authorList>
            <person name="Ichikawa N."/>
            <person name="Sato H."/>
            <person name="Tonouchi N."/>
        </authorList>
    </citation>
    <scope>NUCLEOTIDE SEQUENCE</scope>
    <source>
        <strain evidence="1">NBRC 10751</strain>
    </source>
</reference>
<name>A0ACB5TQ29_AMBMO</name>
<dbReference type="EMBL" id="BSXS01008590">
    <property type="protein sequence ID" value="GME93024.1"/>
    <property type="molecule type" value="Genomic_DNA"/>
</dbReference>
<protein>
    <submittedName>
        <fullName evidence="1">Unnamed protein product</fullName>
    </submittedName>
</protein>
<sequence>MSSGLFRANKLVCNATVTNVFRCRPPNEELSYSNRLSLALVIPEINCYIVASQMGIVSVFRLTTFRGLYGMRQEYVLPNYNRLCLSADSGIRTLVGLNYKKIGEGRFLLFLVYIDGLCLTYELSDNSLSLDLY</sequence>
<dbReference type="Proteomes" id="UP001165064">
    <property type="component" value="Unassembled WGS sequence"/>
</dbReference>
<organism evidence="1 2">
    <name type="scientific">Ambrosiozyma monospora</name>
    <name type="common">Yeast</name>
    <name type="synonym">Endomycopsis monosporus</name>
    <dbReference type="NCBI Taxonomy" id="43982"/>
    <lineage>
        <taxon>Eukaryota</taxon>
        <taxon>Fungi</taxon>
        <taxon>Dikarya</taxon>
        <taxon>Ascomycota</taxon>
        <taxon>Saccharomycotina</taxon>
        <taxon>Pichiomycetes</taxon>
        <taxon>Pichiales</taxon>
        <taxon>Pichiaceae</taxon>
        <taxon>Ambrosiozyma</taxon>
    </lineage>
</organism>
<evidence type="ECO:0000313" key="1">
    <source>
        <dbReference type="EMBL" id="GME93024.1"/>
    </source>
</evidence>
<gene>
    <name evidence="1" type="ORF">Amon02_000922300</name>
</gene>
<proteinExistence type="predicted"/>
<accession>A0ACB5TQ29</accession>
<comment type="caution">
    <text evidence="1">The sequence shown here is derived from an EMBL/GenBank/DDBJ whole genome shotgun (WGS) entry which is preliminary data.</text>
</comment>